<dbReference type="OrthoDB" id="4399269at2"/>
<organism evidence="3 4">
    <name type="scientific">Kineosphaera limosa NBRC 100340</name>
    <dbReference type="NCBI Taxonomy" id="1184609"/>
    <lineage>
        <taxon>Bacteria</taxon>
        <taxon>Bacillati</taxon>
        <taxon>Actinomycetota</taxon>
        <taxon>Actinomycetes</taxon>
        <taxon>Micrococcales</taxon>
        <taxon>Dermatophilaceae</taxon>
        <taxon>Kineosphaera</taxon>
    </lineage>
</organism>
<feature type="region of interest" description="Disordered" evidence="1">
    <location>
        <begin position="1"/>
        <end position="20"/>
    </location>
</feature>
<keyword evidence="2" id="KW-0812">Transmembrane</keyword>
<protein>
    <submittedName>
        <fullName evidence="3">Uncharacterized protein</fullName>
    </submittedName>
</protein>
<evidence type="ECO:0000313" key="4">
    <source>
        <dbReference type="Proteomes" id="UP000008366"/>
    </source>
</evidence>
<accession>K6XB09</accession>
<proteinExistence type="predicted"/>
<dbReference type="Proteomes" id="UP000008366">
    <property type="component" value="Unassembled WGS sequence"/>
</dbReference>
<evidence type="ECO:0000313" key="3">
    <source>
        <dbReference type="EMBL" id="GAB96009.1"/>
    </source>
</evidence>
<reference evidence="3 4" key="1">
    <citation type="submission" date="2012-08" db="EMBL/GenBank/DDBJ databases">
        <title>Whole genome shotgun sequence of Kineosphaera limosa NBRC 100340.</title>
        <authorList>
            <person name="Yoshida I."/>
            <person name="Isaki S."/>
            <person name="Hosoyama A."/>
            <person name="Tsuchikane K."/>
            <person name="Katsumata H."/>
            <person name="Ando Y."/>
            <person name="Ohji S."/>
            <person name="Hamada M."/>
            <person name="Tamura T."/>
            <person name="Yamazoe A."/>
            <person name="Yamazaki S."/>
            <person name="Fujita N."/>
        </authorList>
    </citation>
    <scope>NUCLEOTIDE SEQUENCE [LARGE SCALE GENOMIC DNA]</scope>
    <source>
        <strain evidence="3 4">NBRC 100340</strain>
    </source>
</reference>
<dbReference type="RefSeq" id="WP_006592541.1">
    <property type="nucleotide sequence ID" value="NZ_BAHD01000030.1"/>
</dbReference>
<evidence type="ECO:0000256" key="1">
    <source>
        <dbReference type="SAM" id="MobiDB-lite"/>
    </source>
</evidence>
<keyword evidence="2" id="KW-1133">Transmembrane helix</keyword>
<sequence length="295" mass="30725">MNTATAANTATPASPERHSGPTIRTLLRHEVARTRGPLGVVVLGTSLFAVVGALIATTPIYVLANLGLILGFGAAGALPPIALIVLAIDYWLSAYGRTGYLTQSLPLRGSRIYAARLLYGSLVGVAATVWALALALLPALAAAREAADPGQGAVAFLVKNVREVIAPVGALWWLFFAALGVALIVSYLAQYYFAASIGSEGRLGAMGPAGPVLVWFCVYLLMQVLAGVGLFAVPVGVGMSGGSLGFVPMDLWGALVANQPPPQGFPLGFLVPMLLVSALLAWRTAYSWDRKVSLR</sequence>
<keyword evidence="2" id="KW-0472">Membrane</keyword>
<keyword evidence="4" id="KW-1185">Reference proteome</keyword>
<feature type="transmembrane region" description="Helical" evidence="2">
    <location>
        <begin position="38"/>
        <end position="62"/>
    </location>
</feature>
<feature type="transmembrane region" description="Helical" evidence="2">
    <location>
        <begin position="68"/>
        <end position="92"/>
    </location>
</feature>
<name>K6XB09_9MICO</name>
<feature type="transmembrane region" description="Helical" evidence="2">
    <location>
        <begin position="113"/>
        <end position="137"/>
    </location>
</feature>
<feature type="transmembrane region" description="Helical" evidence="2">
    <location>
        <begin position="213"/>
        <end position="237"/>
    </location>
</feature>
<feature type="transmembrane region" description="Helical" evidence="2">
    <location>
        <begin position="265"/>
        <end position="286"/>
    </location>
</feature>
<feature type="transmembrane region" description="Helical" evidence="2">
    <location>
        <begin position="170"/>
        <end position="193"/>
    </location>
</feature>
<dbReference type="AlphaFoldDB" id="K6XB09"/>
<feature type="compositionally biased region" description="Low complexity" evidence="1">
    <location>
        <begin position="1"/>
        <end position="11"/>
    </location>
</feature>
<evidence type="ECO:0000256" key="2">
    <source>
        <dbReference type="SAM" id="Phobius"/>
    </source>
</evidence>
<dbReference type="EMBL" id="BAHD01000030">
    <property type="protein sequence ID" value="GAB96009.1"/>
    <property type="molecule type" value="Genomic_DNA"/>
</dbReference>
<dbReference type="eggNOG" id="ENOG503072U">
    <property type="taxonomic scope" value="Bacteria"/>
</dbReference>
<dbReference type="STRING" id="1184609.KILIM_030_00520"/>
<gene>
    <name evidence="3" type="ORF">KILIM_030_00520</name>
</gene>
<comment type="caution">
    <text evidence="3">The sequence shown here is derived from an EMBL/GenBank/DDBJ whole genome shotgun (WGS) entry which is preliminary data.</text>
</comment>